<proteinExistence type="predicted"/>
<comment type="caution">
    <text evidence="2">The sequence shown here is derived from an EMBL/GenBank/DDBJ whole genome shotgun (WGS) entry which is preliminary data.</text>
</comment>
<reference evidence="2 3" key="1">
    <citation type="submission" date="2020-07" db="EMBL/GenBank/DDBJ databases">
        <title>Genomic Encyclopedia of Type Strains, Phase IV (KMG-V): Genome sequencing to study the core and pangenomes of soil and plant-associated prokaryotes.</title>
        <authorList>
            <person name="Whitman W."/>
        </authorList>
    </citation>
    <scope>NUCLEOTIDE SEQUENCE [LARGE SCALE GENOMIC DNA]</scope>
    <source>
        <strain evidence="2 3">RH2WT43</strain>
    </source>
</reference>
<organism evidence="2 3">
    <name type="scientific">Dokdonella fugitiva</name>
    <dbReference type="NCBI Taxonomy" id="328517"/>
    <lineage>
        <taxon>Bacteria</taxon>
        <taxon>Pseudomonadati</taxon>
        <taxon>Pseudomonadota</taxon>
        <taxon>Gammaproteobacteria</taxon>
        <taxon>Lysobacterales</taxon>
        <taxon>Rhodanobacteraceae</taxon>
        <taxon>Dokdonella</taxon>
    </lineage>
</organism>
<protein>
    <submittedName>
        <fullName evidence="2">Uncharacterized protein</fullName>
    </submittedName>
</protein>
<sequence>MTIKLFGIWFPVSGNGLRSIEGNVASLAPGLQVRVKDDSRVVTRSGSDFATLAFDVVDAMSRTIFRFKSDGIPLEATPGINQFRLGTGLATAVGGCFGNLAPVDGEAHVRLAKGADLRFHAYEWQLAAEKDVLWLRNSQAQSLEYAGAAAPLSFRTGDAFAMTVDLHSAQIILAPGALRAEILAWHSANGARPPPLAILPSGEMRLPLNPYEASGTPLRFGETVATTRIPLHVANVDGKWIVGVVARNACLDVTFNDAGGPPGNWKAAATRLAGRAGKSFQLESSGVATLGGNALVVNVAQPIPVVQMLPRLGSASVPPRPSTLMLAESMTAASVDSAKVYGPLRGATFDLGPSPECAVIVRKAANESTLPILKVKGLLGLHTARPGDSWNVSAGPVDSAQWFLQGKELDLPLLPACAWDIDAQASQAINSAADKALQTFTQTHVPVTHETGVVESATSATPLITKVATAFTTQDGPPGSLSSNKSSRRPAGIVLAPHDVKQVFGLVSVDVRRDAQAYADAMQAALLEDLAALESTVKGFAALSLVRAKEMAKLLPRPGGALPGIRGMVRKYGKRPLLALAKMGRGKSVVEYLKDAWLELDATKPDSIGSIYPPLVGESEDGRWKDVEDAFRHMLPQQVLANDWVGVLLLNVECDVVSPLFKALLQSKSQEDKHVISLPFVAITAGKADIDAVSTRIRQVRKPTPPAPGKDLQEATFAVHYFDLEIARGELTSFAFDSTLALRSLLGVPAQANVRHDASDLRHGIRIQGQLQQVAGRGELSFGGAIDPPLTLIDLMEEKLEGSPLPIRRLRLSHIGVVEYKNDVRLVLDGDLTPWDFGWGKDKFLKGTIPKSDTDPLIRFVGLGIRLPSMTDDALQWLRFTYPSLRFDVDVPAIDFFHAFKLSFAGFGIQAPEVTGGLLEEKPSLLSWDVNLIGKKPPPNEAWFATDLDFRFSGLPELAVSSRSNLSFRLRLGVPVDDPTKWADKHVVALSALSFEPLRLNLARVFVLCADTVSVTTGDQSSSFTLGNMSLSVLGTTIVQGLSTIIQATDTHRSFLVEWTPKSACAKGSAPVSCPQCSDGIASGNLGLIGIDWIVGGRGLVLDDDAAKALLSIPLQEAAEADPNEAPVPEAVEDPKRLLPSPGTSATSVGDEWFFAAGLTVPARKAKTADANSQGMTPLYGRLLFFDRHFYGFSLKGRLFKELFKSDIVITAMYIRRTSREHDSFYVALTVPMVAFPLLAFTGGQISLEIFANGDFNFDFGFPHARPQGGREWNRALGVIITPFQGSGGFYLAKLTNELKTPDGASHHLIDFRAGLAVQVGLGVVYSSGPVTAWVTLGVYVIFVGQLTLRFDGNVATPKSLAIEGAQISGALGVLLRGGAQLDWWIISVRIEVMASAEIQATLSFGRRSDGECYSQLGGCTNEKCTEELAKKVTLNLAFDLYVGVSASACIGSKPFRVCKSITVSLHMPVNYCLRLN</sequence>
<dbReference type="EMBL" id="JACGXL010000009">
    <property type="protein sequence ID" value="MBA8889994.1"/>
    <property type="molecule type" value="Genomic_DNA"/>
</dbReference>
<dbReference type="Proteomes" id="UP000550401">
    <property type="component" value="Unassembled WGS sequence"/>
</dbReference>
<feature type="region of interest" description="Disordered" evidence="1">
    <location>
        <begin position="1121"/>
        <end position="1145"/>
    </location>
</feature>
<dbReference type="RefSeq" id="WP_182533023.1">
    <property type="nucleotide sequence ID" value="NZ_JACGXL010000009.1"/>
</dbReference>
<evidence type="ECO:0000313" key="2">
    <source>
        <dbReference type="EMBL" id="MBA8889994.1"/>
    </source>
</evidence>
<gene>
    <name evidence="2" type="ORF">FHW12_004241</name>
</gene>
<accession>A0A839FD47</accession>
<evidence type="ECO:0000256" key="1">
    <source>
        <dbReference type="SAM" id="MobiDB-lite"/>
    </source>
</evidence>
<keyword evidence="3" id="KW-1185">Reference proteome</keyword>
<name>A0A839FD47_9GAMM</name>
<evidence type="ECO:0000313" key="3">
    <source>
        <dbReference type="Proteomes" id="UP000550401"/>
    </source>
</evidence>